<dbReference type="STRING" id="225848.Sps_00847"/>
<sequence>MNKIQSNSVLKNSLRFAKLTAGLLFMVSVVGCSGNPYVSNAERNEIITLGDSIYDLSGEIQLFLEQDAGETFRDYTQSGAELAGGSLATSVITQYADAKSDNSTIETIVMNGGGNDILIPAMLFDPYRCKTKWYRPNLTNSCISLIDDVYVDAVTLLNQMETESVSNVLYLGYYHTTGNLTSLIKAVDYGNTRLSEACSNTTVDCSFIDPRSVIVPSDVISDNIHPTTSGSQKMAALIWPLLEPLL</sequence>
<accession>A0A1S6HKK4</accession>
<dbReference type="Gene3D" id="3.40.50.1110">
    <property type="entry name" value="SGNH hydrolase"/>
    <property type="match status" value="1"/>
</dbReference>
<dbReference type="PROSITE" id="PS51257">
    <property type="entry name" value="PROKAR_LIPOPROTEIN"/>
    <property type="match status" value="1"/>
</dbReference>
<gene>
    <name evidence="1" type="ORF">Sps_00847</name>
</gene>
<evidence type="ECO:0000313" key="2">
    <source>
        <dbReference type="Proteomes" id="UP000189545"/>
    </source>
</evidence>
<reference evidence="1 2" key="1">
    <citation type="submission" date="2016-03" db="EMBL/GenBank/DDBJ databases">
        <title>Complete genome sequence of Shewanella psychrophila WP2, a deep sea bacterium isolated from west Pacific sediment.</title>
        <authorList>
            <person name="Xu G."/>
            <person name="Jian H."/>
        </authorList>
    </citation>
    <scope>NUCLEOTIDE SEQUENCE [LARGE SCALE GENOMIC DNA]</scope>
    <source>
        <strain evidence="1 2">WP2</strain>
    </source>
</reference>
<name>A0A1S6HKK4_9GAMM</name>
<keyword evidence="2" id="KW-1185">Reference proteome</keyword>
<evidence type="ECO:0000313" key="1">
    <source>
        <dbReference type="EMBL" id="AQS36039.1"/>
    </source>
</evidence>
<protein>
    <recommendedName>
        <fullName evidence="3">GDSL-like Lipase/Acylhydrolase</fullName>
    </recommendedName>
</protein>
<organism evidence="1 2">
    <name type="scientific">Shewanella psychrophila</name>
    <dbReference type="NCBI Taxonomy" id="225848"/>
    <lineage>
        <taxon>Bacteria</taxon>
        <taxon>Pseudomonadati</taxon>
        <taxon>Pseudomonadota</taxon>
        <taxon>Gammaproteobacteria</taxon>
        <taxon>Alteromonadales</taxon>
        <taxon>Shewanellaceae</taxon>
        <taxon>Shewanella</taxon>
    </lineage>
</organism>
<dbReference type="AlphaFoldDB" id="A0A1S6HKK4"/>
<dbReference type="GO" id="GO:0016788">
    <property type="term" value="F:hydrolase activity, acting on ester bonds"/>
    <property type="evidence" value="ECO:0007669"/>
    <property type="project" value="UniProtKB-ARBA"/>
</dbReference>
<dbReference type="OrthoDB" id="6192625at2"/>
<dbReference type="KEGG" id="spsw:Sps_00847"/>
<dbReference type="EMBL" id="CP014782">
    <property type="protein sequence ID" value="AQS36039.1"/>
    <property type="molecule type" value="Genomic_DNA"/>
</dbReference>
<dbReference type="SUPFAM" id="SSF52266">
    <property type="entry name" value="SGNH hydrolase"/>
    <property type="match status" value="1"/>
</dbReference>
<dbReference type="InterPro" id="IPR036514">
    <property type="entry name" value="SGNH_hydro_sf"/>
</dbReference>
<proteinExistence type="predicted"/>
<evidence type="ECO:0008006" key="3">
    <source>
        <dbReference type="Google" id="ProtNLM"/>
    </source>
</evidence>
<dbReference type="Proteomes" id="UP000189545">
    <property type="component" value="Chromosome"/>
</dbReference>